<feature type="region of interest" description="Disordered" evidence="1">
    <location>
        <begin position="79"/>
        <end position="122"/>
    </location>
</feature>
<keyword evidence="3" id="KW-1185">Reference proteome</keyword>
<gene>
    <name evidence="2" type="ORF">EJ04DRAFT_164982</name>
</gene>
<name>A0A9P4RC01_9PLEO</name>
<dbReference type="AlphaFoldDB" id="A0A9P4RC01"/>
<comment type="caution">
    <text evidence="2">The sequence shown here is derived from an EMBL/GenBank/DDBJ whole genome shotgun (WGS) entry which is preliminary data.</text>
</comment>
<sequence>MPLRLKSTCAPAAVLSRSTAPKSKRLRHPSQVGRRRITTSSLPLHLFSRPRTSYALISSFVLHKSHIASLVKIVRGITHSNTDRNTHETLARNPNKSNRMPPDLLPRGLSGSLQEPLENQPALPESIAATYLSSLPTAE</sequence>
<accession>A0A9P4RC01</accession>
<organism evidence="2 3">
    <name type="scientific">Polyplosphaeria fusca</name>
    <dbReference type="NCBI Taxonomy" id="682080"/>
    <lineage>
        <taxon>Eukaryota</taxon>
        <taxon>Fungi</taxon>
        <taxon>Dikarya</taxon>
        <taxon>Ascomycota</taxon>
        <taxon>Pezizomycotina</taxon>
        <taxon>Dothideomycetes</taxon>
        <taxon>Pleosporomycetidae</taxon>
        <taxon>Pleosporales</taxon>
        <taxon>Tetraplosphaeriaceae</taxon>
        <taxon>Polyplosphaeria</taxon>
    </lineage>
</organism>
<evidence type="ECO:0000313" key="2">
    <source>
        <dbReference type="EMBL" id="KAF2740771.1"/>
    </source>
</evidence>
<evidence type="ECO:0000256" key="1">
    <source>
        <dbReference type="SAM" id="MobiDB-lite"/>
    </source>
</evidence>
<evidence type="ECO:0000313" key="3">
    <source>
        <dbReference type="Proteomes" id="UP000799444"/>
    </source>
</evidence>
<feature type="compositionally biased region" description="Basic and acidic residues" evidence="1">
    <location>
        <begin position="81"/>
        <end position="90"/>
    </location>
</feature>
<reference evidence="2" key="1">
    <citation type="journal article" date="2020" name="Stud. Mycol.">
        <title>101 Dothideomycetes genomes: a test case for predicting lifestyles and emergence of pathogens.</title>
        <authorList>
            <person name="Haridas S."/>
            <person name="Albert R."/>
            <person name="Binder M."/>
            <person name="Bloem J."/>
            <person name="Labutti K."/>
            <person name="Salamov A."/>
            <person name="Andreopoulos B."/>
            <person name="Baker S."/>
            <person name="Barry K."/>
            <person name="Bills G."/>
            <person name="Bluhm B."/>
            <person name="Cannon C."/>
            <person name="Castanera R."/>
            <person name="Culley D."/>
            <person name="Daum C."/>
            <person name="Ezra D."/>
            <person name="Gonzalez J."/>
            <person name="Henrissat B."/>
            <person name="Kuo A."/>
            <person name="Liang C."/>
            <person name="Lipzen A."/>
            <person name="Lutzoni F."/>
            <person name="Magnuson J."/>
            <person name="Mondo S."/>
            <person name="Nolan M."/>
            <person name="Ohm R."/>
            <person name="Pangilinan J."/>
            <person name="Park H.-J."/>
            <person name="Ramirez L."/>
            <person name="Alfaro M."/>
            <person name="Sun H."/>
            <person name="Tritt A."/>
            <person name="Yoshinaga Y."/>
            <person name="Zwiers L.-H."/>
            <person name="Turgeon B."/>
            <person name="Goodwin S."/>
            <person name="Spatafora J."/>
            <person name="Crous P."/>
            <person name="Grigoriev I."/>
        </authorList>
    </citation>
    <scope>NUCLEOTIDE SEQUENCE</scope>
    <source>
        <strain evidence="2">CBS 125425</strain>
    </source>
</reference>
<dbReference type="EMBL" id="ML996099">
    <property type="protein sequence ID" value="KAF2740771.1"/>
    <property type="molecule type" value="Genomic_DNA"/>
</dbReference>
<proteinExistence type="predicted"/>
<protein>
    <submittedName>
        <fullName evidence="2">Uncharacterized protein</fullName>
    </submittedName>
</protein>
<dbReference type="Proteomes" id="UP000799444">
    <property type="component" value="Unassembled WGS sequence"/>
</dbReference>